<dbReference type="InterPro" id="IPR006684">
    <property type="entry name" value="YbgC/YbaW"/>
</dbReference>
<reference evidence="4 5" key="1">
    <citation type="submission" date="2018-05" db="EMBL/GenBank/DDBJ databases">
        <title>Novel Campyloabacter and Helicobacter Species and Strains.</title>
        <authorList>
            <person name="Mannion A.J."/>
            <person name="Shen Z."/>
            <person name="Fox J.G."/>
        </authorList>
    </citation>
    <scope>NUCLEOTIDE SEQUENCE [LARGE SCALE GENOMIC DNA]</scope>
    <source>
        <strain evidence="5">MIT17-664</strain>
    </source>
</reference>
<feature type="domain" description="Thioesterase" evidence="3">
    <location>
        <begin position="13"/>
        <end position="93"/>
    </location>
</feature>
<dbReference type="GO" id="GO:0047617">
    <property type="term" value="F:fatty acyl-CoA hydrolase activity"/>
    <property type="evidence" value="ECO:0007669"/>
    <property type="project" value="TreeGrafter"/>
</dbReference>
<sequence length="124" mass="14453">MKIRIYYEDTDAGGVVYHSNYLKFCERARSEVLFSKKALIFDATNGHFLLTKANCNFIKPAKLGDIIEVETKILEIKNVSIEILQEIYKDKDKIFKLIGTLAYVKKEKPARMEPEIKKLFEELF</sequence>
<dbReference type="PANTHER" id="PTHR31793:SF37">
    <property type="entry name" value="ACYL-COA THIOESTER HYDROLASE YBGC"/>
    <property type="match status" value="1"/>
</dbReference>
<dbReference type="InterPro" id="IPR006683">
    <property type="entry name" value="Thioestr_dom"/>
</dbReference>
<dbReference type="RefSeq" id="WP_137620794.1">
    <property type="nucleotide sequence ID" value="NZ_NXLZ01000008.1"/>
</dbReference>
<evidence type="ECO:0000259" key="3">
    <source>
        <dbReference type="Pfam" id="PF03061"/>
    </source>
</evidence>
<evidence type="ECO:0000313" key="5">
    <source>
        <dbReference type="Proteomes" id="UP000308838"/>
    </source>
</evidence>
<dbReference type="InterPro" id="IPR050563">
    <property type="entry name" value="4-hydroxybenzoyl-CoA_TE"/>
</dbReference>
<dbReference type="PROSITE" id="PS01328">
    <property type="entry name" value="4HBCOA_THIOESTERASE"/>
    <property type="match status" value="1"/>
</dbReference>
<proteinExistence type="inferred from homology"/>
<accession>A0A4U7BG80</accession>
<dbReference type="NCBIfam" id="TIGR00051">
    <property type="entry name" value="YbgC/FadM family acyl-CoA thioesterase"/>
    <property type="match status" value="1"/>
</dbReference>
<evidence type="ECO:0000256" key="1">
    <source>
        <dbReference type="ARBA" id="ARBA00005953"/>
    </source>
</evidence>
<gene>
    <name evidence="4" type="ORF">CQA69_05505</name>
</gene>
<dbReference type="Pfam" id="PF03061">
    <property type="entry name" value="4HBT"/>
    <property type="match status" value="1"/>
</dbReference>
<keyword evidence="2 4" id="KW-0378">Hydrolase</keyword>
<keyword evidence="5" id="KW-1185">Reference proteome</keyword>
<dbReference type="PIRSF" id="PIRSF003230">
    <property type="entry name" value="YbgC"/>
    <property type="match status" value="1"/>
</dbReference>
<dbReference type="SUPFAM" id="SSF54637">
    <property type="entry name" value="Thioesterase/thiol ester dehydrase-isomerase"/>
    <property type="match status" value="1"/>
</dbReference>
<dbReference type="EMBL" id="NXLZ01000008">
    <property type="protein sequence ID" value="TKX30688.1"/>
    <property type="molecule type" value="Genomic_DNA"/>
</dbReference>
<dbReference type="OrthoDB" id="9808429at2"/>
<dbReference type="InterPro" id="IPR029069">
    <property type="entry name" value="HotDog_dom_sf"/>
</dbReference>
<dbReference type="PANTHER" id="PTHR31793">
    <property type="entry name" value="4-HYDROXYBENZOYL-COA THIOESTERASE FAMILY MEMBER"/>
    <property type="match status" value="1"/>
</dbReference>
<dbReference type="AlphaFoldDB" id="A0A4U7BG80"/>
<organism evidence="4 5">
    <name type="scientific">Campylobacter estrildidarum</name>
    <dbReference type="NCBI Taxonomy" id="2510189"/>
    <lineage>
        <taxon>Bacteria</taxon>
        <taxon>Pseudomonadati</taxon>
        <taxon>Campylobacterota</taxon>
        <taxon>Epsilonproteobacteria</taxon>
        <taxon>Campylobacterales</taxon>
        <taxon>Campylobacteraceae</taxon>
        <taxon>Campylobacter</taxon>
    </lineage>
</organism>
<comment type="similarity">
    <text evidence="1">Belongs to the 4-hydroxybenzoyl-CoA thioesterase family.</text>
</comment>
<protein>
    <submittedName>
        <fullName evidence="4">Acyl-CoA thioester hydrolase</fullName>
    </submittedName>
</protein>
<dbReference type="InterPro" id="IPR008272">
    <property type="entry name" value="HB-CoA_thioesterase_AS"/>
</dbReference>
<evidence type="ECO:0000256" key="2">
    <source>
        <dbReference type="ARBA" id="ARBA00022801"/>
    </source>
</evidence>
<dbReference type="CDD" id="cd00586">
    <property type="entry name" value="4HBT"/>
    <property type="match status" value="1"/>
</dbReference>
<name>A0A4U7BG80_9BACT</name>
<dbReference type="Proteomes" id="UP000308838">
    <property type="component" value="Unassembled WGS sequence"/>
</dbReference>
<comment type="caution">
    <text evidence="4">The sequence shown here is derived from an EMBL/GenBank/DDBJ whole genome shotgun (WGS) entry which is preliminary data.</text>
</comment>
<evidence type="ECO:0000313" key="4">
    <source>
        <dbReference type="EMBL" id="TKX30688.1"/>
    </source>
</evidence>
<dbReference type="Gene3D" id="3.10.129.10">
    <property type="entry name" value="Hotdog Thioesterase"/>
    <property type="match status" value="1"/>
</dbReference>